<feature type="chain" id="PRO_5015917145" description="CBM-cenC domain-containing protein" evidence="3">
    <location>
        <begin position="22"/>
        <end position="383"/>
    </location>
</feature>
<dbReference type="Proteomes" id="UP000249829">
    <property type="component" value="Unassembled WGS sequence"/>
</dbReference>
<keyword evidence="6" id="KW-1185">Reference proteome</keyword>
<evidence type="ECO:0000256" key="2">
    <source>
        <dbReference type="SAM" id="MobiDB-lite"/>
    </source>
</evidence>
<gene>
    <name evidence="5" type="ORF">BO99DRAFT_439518</name>
</gene>
<keyword evidence="1" id="KW-0378">Hydrolase</keyword>
<dbReference type="InterPro" id="IPR008979">
    <property type="entry name" value="Galactose-bd-like_sf"/>
</dbReference>
<dbReference type="Gene3D" id="2.60.120.260">
    <property type="entry name" value="Galactose-binding domain-like"/>
    <property type="match status" value="1"/>
</dbReference>
<accession>A0A2V5HRH0</accession>
<feature type="compositionally biased region" description="Low complexity" evidence="2">
    <location>
        <begin position="295"/>
        <end position="307"/>
    </location>
</feature>
<reference evidence="5 6" key="1">
    <citation type="submission" date="2018-02" db="EMBL/GenBank/DDBJ databases">
        <title>The genomes of Aspergillus section Nigri reveals drivers in fungal speciation.</title>
        <authorList>
            <consortium name="DOE Joint Genome Institute"/>
            <person name="Vesth T.C."/>
            <person name="Nybo J."/>
            <person name="Theobald S."/>
            <person name="Brandl J."/>
            <person name="Frisvad J.C."/>
            <person name="Nielsen K.F."/>
            <person name="Lyhne E.K."/>
            <person name="Kogle M.E."/>
            <person name="Kuo A."/>
            <person name="Riley R."/>
            <person name="Clum A."/>
            <person name="Nolan M."/>
            <person name="Lipzen A."/>
            <person name="Salamov A."/>
            <person name="Henrissat B."/>
            <person name="Wiebenga A."/>
            <person name="De vries R.P."/>
            <person name="Grigoriev I.V."/>
            <person name="Mortensen U.H."/>
            <person name="Andersen M.R."/>
            <person name="Baker S.E."/>
        </authorList>
    </citation>
    <scope>NUCLEOTIDE SEQUENCE [LARGE SCALE GENOMIC DNA]</scope>
    <source>
        <strain evidence="5 6">CBS 115571</strain>
    </source>
</reference>
<evidence type="ECO:0000256" key="1">
    <source>
        <dbReference type="ARBA" id="ARBA00022801"/>
    </source>
</evidence>
<sequence>MRSFSSLSAVVLLVQPFLAAAETKVVTGTTQSCTWTDNALSNPSFDSGVLTPWAVYNGYGTASIVADTSGDGGYVAAMVPSSSSYAVLYQTLTDLVAGDTYSLSFDYKIQSATRSGTCNFYFAIDGIVASSRITTTVNGYIQYGTTETDWQTLSTTYVPTSSSLDMYIQVICSSGIRGIAAQPTIYVDNTQFSNPNKEIEICTDVAYTSTITILPTPTVTPTSTPVVTPSQAVTSSASVIPAASSSVVASAFSSSQPSVPSLASSSAVVPSSINSIPIASTPAIPSSQIVSTSRTPQPSSSLTIPTSSPAVPASTLIHSSPAAAPSSSTIVSVAGSSSVARSATPSPSAVASSSSVSEDVVTVTTTVYTTELIVETNCPVLDY</sequence>
<protein>
    <recommendedName>
        <fullName evidence="4">CBM-cenC domain-containing protein</fullName>
    </recommendedName>
</protein>
<dbReference type="InterPro" id="IPR003305">
    <property type="entry name" value="CenC_carb-bd"/>
</dbReference>
<evidence type="ECO:0000259" key="4">
    <source>
        <dbReference type="Pfam" id="PF02018"/>
    </source>
</evidence>
<dbReference type="SUPFAM" id="SSF49785">
    <property type="entry name" value="Galactose-binding domain-like"/>
    <property type="match status" value="1"/>
</dbReference>
<evidence type="ECO:0000313" key="5">
    <source>
        <dbReference type="EMBL" id="PYI24213.1"/>
    </source>
</evidence>
<dbReference type="GO" id="GO:0016798">
    <property type="term" value="F:hydrolase activity, acting on glycosyl bonds"/>
    <property type="evidence" value="ECO:0007669"/>
    <property type="project" value="InterPro"/>
</dbReference>
<evidence type="ECO:0000256" key="3">
    <source>
        <dbReference type="SAM" id="SignalP"/>
    </source>
</evidence>
<keyword evidence="3" id="KW-0732">Signal</keyword>
<evidence type="ECO:0000313" key="6">
    <source>
        <dbReference type="Proteomes" id="UP000249829"/>
    </source>
</evidence>
<dbReference type="Pfam" id="PF02018">
    <property type="entry name" value="CBM_4_9"/>
    <property type="match status" value="1"/>
</dbReference>
<dbReference type="STRING" id="1450538.A0A2V5HRH0"/>
<feature type="domain" description="CBM-cenC" evidence="4">
    <location>
        <begin position="38"/>
        <end position="170"/>
    </location>
</feature>
<feature type="signal peptide" evidence="3">
    <location>
        <begin position="1"/>
        <end position="21"/>
    </location>
</feature>
<organism evidence="5 6">
    <name type="scientific">Aspergillus violaceofuscus (strain CBS 115571)</name>
    <dbReference type="NCBI Taxonomy" id="1450538"/>
    <lineage>
        <taxon>Eukaryota</taxon>
        <taxon>Fungi</taxon>
        <taxon>Dikarya</taxon>
        <taxon>Ascomycota</taxon>
        <taxon>Pezizomycotina</taxon>
        <taxon>Eurotiomycetes</taxon>
        <taxon>Eurotiomycetidae</taxon>
        <taxon>Eurotiales</taxon>
        <taxon>Aspergillaceae</taxon>
        <taxon>Aspergillus</taxon>
    </lineage>
</organism>
<dbReference type="EMBL" id="KZ825103">
    <property type="protein sequence ID" value="PYI24213.1"/>
    <property type="molecule type" value="Genomic_DNA"/>
</dbReference>
<name>A0A2V5HRH0_ASPV1</name>
<feature type="region of interest" description="Disordered" evidence="2">
    <location>
        <begin position="286"/>
        <end position="307"/>
    </location>
</feature>
<dbReference type="OMA" id="ICTDVAY"/>
<proteinExistence type="predicted"/>
<dbReference type="AlphaFoldDB" id="A0A2V5HRH0"/>